<evidence type="ECO:0000256" key="6">
    <source>
        <dbReference type="SAM" id="Phobius"/>
    </source>
</evidence>
<keyword evidence="4 6" id="KW-1133">Transmembrane helix</keyword>
<name>A0A4R8BRV5_9ACTN</name>
<evidence type="ECO:0000256" key="2">
    <source>
        <dbReference type="ARBA" id="ARBA00022692"/>
    </source>
</evidence>
<dbReference type="InterPro" id="IPR017562">
    <property type="entry name" value="Cyt_c_biogenesis_CcsA"/>
</dbReference>
<keyword evidence="9" id="KW-1185">Reference proteome</keyword>
<dbReference type="Proteomes" id="UP000295146">
    <property type="component" value="Unassembled WGS sequence"/>
</dbReference>
<dbReference type="PANTHER" id="PTHR30071:SF1">
    <property type="entry name" value="CYTOCHROME B_B6 PROTEIN-RELATED"/>
    <property type="match status" value="1"/>
</dbReference>
<keyword evidence="3" id="KW-0201">Cytochrome c-type biogenesis</keyword>
<reference evidence="8 9" key="1">
    <citation type="submission" date="2019-03" db="EMBL/GenBank/DDBJ databases">
        <title>Genomic Encyclopedia of Type Strains, Phase III (KMG-III): the genomes of soil and plant-associated and newly described type strains.</title>
        <authorList>
            <person name="Whitman W."/>
        </authorList>
    </citation>
    <scope>NUCLEOTIDE SEQUENCE [LARGE SCALE GENOMIC DNA]</scope>
    <source>
        <strain evidence="8 9">VKM Ac-2573</strain>
    </source>
</reference>
<feature type="transmembrane region" description="Helical" evidence="6">
    <location>
        <begin position="286"/>
        <end position="305"/>
    </location>
</feature>
<feature type="transmembrane region" description="Helical" evidence="6">
    <location>
        <begin position="189"/>
        <end position="217"/>
    </location>
</feature>
<evidence type="ECO:0000256" key="3">
    <source>
        <dbReference type="ARBA" id="ARBA00022748"/>
    </source>
</evidence>
<dbReference type="InterPro" id="IPR045062">
    <property type="entry name" value="Cyt_c_biogenesis_CcsA/CcmC"/>
</dbReference>
<comment type="subcellular location">
    <subcellularLocation>
        <location evidence="1">Membrane</location>
        <topology evidence="1">Multi-pass membrane protein</topology>
    </subcellularLocation>
</comment>
<accession>A0A4R8BRV5</accession>
<feature type="domain" description="Cytochrome c assembly protein" evidence="7">
    <location>
        <begin position="126"/>
        <end position="338"/>
    </location>
</feature>
<feature type="transmembrane region" description="Helical" evidence="6">
    <location>
        <begin position="98"/>
        <end position="120"/>
    </location>
</feature>
<proteinExistence type="predicted"/>
<dbReference type="GO" id="GO:0017004">
    <property type="term" value="P:cytochrome complex assembly"/>
    <property type="evidence" value="ECO:0007669"/>
    <property type="project" value="UniProtKB-KW"/>
</dbReference>
<dbReference type="PANTHER" id="PTHR30071">
    <property type="entry name" value="HEME EXPORTER PROTEIN C"/>
    <property type="match status" value="1"/>
</dbReference>
<feature type="transmembrane region" description="Helical" evidence="6">
    <location>
        <begin position="6"/>
        <end position="26"/>
    </location>
</feature>
<dbReference type="RefSeq" id="WP_134109617.1">
    <property type="nucleotide sequence ID" value="NZ_SODP01000004.1"/>
</dbReference>
<evidence type="ECO:0000256" key="1">
    <source>
        <dbReference type="ARBA" id="ARBA00004141"/>
    </source>
</evidence>
<evidence type="ECO:0000256" key="5">
    <source>
        <dbReference type="ARBA" id="ARBA00023136"/>
    </source>
</evidence>
<feature type="transmembrane region" description="Helical" evidence="6">
    <location>
        <begin position="132"/>
        <end position="148"/>
    </location>
</feature>
<feature type="transmembrane region" description="Helical" evidence="6">
    <location>
        <begin position="155"/>
        <end position="177"/>
    </location>
</feature>
<sequence>MSPETYAQVSNLLIPTATVIYVLALISHAMEWALGRTAVAKAAVEQEADAEVLVGSAASPAEVGAASVSTGSGSGAAGPSTSGAEGVASERLDAASRIGLLLTWLAFVLHLGGVVTRGLAAGRVPWGNMYEFSITASLAVAIVYLIFVQKYKLQWLGLGVTFVISAVLGLASLALYTPAGPLVPALHSYWLVIHVSAAAISGGAFTVGGLVSVLYLVKARAERKVLEGGSMSASLRRLPTAEAMDGTAYKVLAFAFPLWTFGVLVAGPIWAEHAWGRYWGWDPKEVWSLVTWVVYAAYLHARATAGWRGRRAATIAIVGWFVFIFNFVGVNLLVSGLHSYAGV</sequence>
<evidence type="ECO:0000256" key="4">
    <source>
        <dbReference type="ARBA" id="ARBA00022989"/>
    </source>
</evidence>
<evidence type="ECO:0000313" key="9">
    <source>
        <dbReference type="Proteomes" id="UP000295146"/>
    </source>
</evidence>
<dbReference type="AlphaFoldDB" id="A0A4R8BRV5"/>
<organism evidence="8 9">
    <name type="scientific">Kribbella pratensis</name>
    <dbReference type="NCBI Taxonomy" id="2512112"/>
    <lineage>
        <taxon>Bacteria</taxon>
        <taxon>Bacillati</taxon>
        <taxon>Actinomycetota</taxon>
        <taxon>Actinomycetes</taxon>
        <taxon>Propionibacteriales</taxon>
        <taxon>Kribbellaceae</taxon>
        <taxon>Kribbella</taxon>
    </lineage>
</organism>
<evidence type="ECO:0000313" key="8">
    <source>
        <dbReference type="EMBL" id="TDW60482.1"/>
    </source>
</evidence>
<feature type="transmembrane region" description="Helical" evidence="6">
    <location>
        <begin position="251"/>
        <end position="271"/>
    </location>
</feature>
<gene>
    <name evidence="8" type="ORF">EV653_7032</name>
</gene>
<protein>
    <submittedName>
        <fullName evidence="8">Cytochrome c-type biogenesis protein CcsB</fullName>
    </submittedName>
</protein>
<dbReference type="GO" id="GO:0005886">
    <property type="term" value="C:plasma membrane"/>
    <property type="evidence" value="ECO:0007669"/>
    <property type="project" value="TreeGrafter"/>
</dbReference>
<feature type="transmembrane region" description="Helical" evidence="6">
    <location>
        <begin position="312"/>
        <end position="334"/>
    </location>
</feature>
<dbReference type="Pfam" id="PF01578">
    <property type="entry name" value="Cytochrom_C_asm"/>
    <property type="match status" value="1"/>
</dbReference>
<keyword evidence="2 6" id="KW-0812">Transmembrane</keyword>
<comment type="caution">
    <text evidence="8">The sequence shown here is derived from an EMBL/GenBank/DDBJ whole genome shotgun (WGS) entry which is preliminary data.</text>
</comment>
<dbReference type="EMBL" id="SODP01000004">
    <property type="protein sequence ID" value="TDW60482.1"/>
    <property type="molecule type" value="Genomic_DNA"/>
</dbReference>
<dbReference type="InterPro" id="IPR002541">
    <property type="entry name" value="Cyt_c_assembly"/>
</dbReference>
<dbReference type="OrthoDB" id="9814290at2"/>
<keyword evidence="5 6" id="KW-0472">Membrane</keyword>
<evidence type="ECO:0000259" key="7">
    <source>
        <dbReference type="Pfam" id="PF01578"/>
    </source>
</evidence>
<dbReference type="NCBIfam" id="TIGR03144">
    <property type="entry name" value="cytochr_II_ccsB"/>
    <property type="match status" value="1"/>
</dbReference>
<dbReference type="GO" id="GO:0020037">
    <property type="term" value="F:heme binding"/>
    <property type="evidence" value="ECO:0007669"/>
    <property type="project" value="InterPro"/>
</dbReference>